<dbReference type="GO" id="GO:0016788">
    <property type="term" value="F:hydrolase activity, acting on ester bonds"/>
    <property type="evidence" value="ECO:0007669"/>
    <property type="project" value="InterPro"/>
</dbReference>
<dbReference type="Pfam" id="PF01026">
    <property type="entry name" value="TatD_DNase"/>
    <property type="match status" value="1"/>
</dbReference>
<dbReference type="InterPro" id="IPR032466">
    <property type="entry name" value="Metal_Hydrolase"/>
</dbReference>
<feature type="region of interest" description="Disordered" evidence="1">
    <location>
        <begin position="1"/>
        <end position="20"/>
    </location>
</feature>
<evidence type="ECO:0000313" key="2">
    <source>
        <dbReference type="EMBL" id="CUR58368.1"/>
    </source>
</evidence>
<name>A0A2P2C8P3_9ZZZZ</name>
<gene>
    <name evidence="2" type="ORF">NOCA250020</name>
</gene>
<organism evidence="2">
    <name type="scientific">metagenome</name>
    <dbReference type="NCBI Taxonomy" id="256318"/>
    <lineage>
        <taxon>unclassified sequences</taxon>
        <taxon>metagenomes</taxon>
    </lineage>
</organism>
<dbReference type="SUPFAM" id="SSF51556">
    <property type="entry name" value="Metallo-dependent hydrolases"/>
    <property type="match status" value="1"/>
</dbReference>
<sequence>MGLVPIDFHTHVSSPEDPGDESGFKAVVFAATMTLKAAATALERDDDLTIWGVGCHPAWLRAQKAFDLATFEQLLQRTAYVSEVGLDGKSRVASDVQWEILQQVLSVLRREPRIVSLHCHNAVGDVLRALRQTPTRGVMLHWWQGTPDETRLALDLGCFFSMNADSVLRTDLLDIIPISRILTETDHPAGNEFDGPTRRPGDVLSVEQALGKHYGLEAPEIRKQLWRSLNQLVLDTGVAHLLPEGIAARLATVER</sequence>
<evidence type="ECO:0000256" key="1">
    <source>
        <dbReference type="SAM" id="MobiDB-lite"/>
    </source>
</evidence>
<protein>
    <submittedName>
        <fullName evidence="2">Putative TatD related DNase family protein</fullName>
    </submittedName>
</protein>
<dbReference type="AlphaFoldDB" id="A0A2P2C8P3"/>
<accession>A0A2P2C8P3</accession>
<dbReference type="EMBL" id="CZKA01000045">
    <property type="protein sequence ID" value="CUR58368.1"/>
    <property type="molecule type" value="Genomic_DNA"/>
</dbReference>
<dbReference type="Gene3D" id="3.20.20.140">
    <property type="entry name" value="Metal-dependent hydrolases"/>
    <property type="match status" value="1"/>
</dbReference>
<dbReference type="InterPro" id="IPR001130">
    <property type="entry name" value="TatD-like"/>
</dbReference>
<reference evidence="2" key="1">
    <citation type="submission" date="2015-08" db="EMBL/GenBank/DDBJ databases">
        <authorList>
            <person name="Babu N.S."/>
            <person name="Beckwith C.J."/>
            <person name="Beseler K.G."/>
            <person name="Brison A."/>
            <person name="Carone J.V."/>
            <person name="Caskin T.P."/>
            <person name="Diamond M."/>
            <person name="Durham M.E."/>
            <person name="Foxe J.M."/>
            <person name="Go M."/>
            <person name="Henderson B.A."/>
            <person name="Jones I.B."/>
            <person name="McGettigan J.A."/>
            <person name="Micheletti S.J."/>
            <person name="Nasrallah M.E."/>
            <person name="Ortiz D."/>
            <person name="Piller C.R."/>
            <person name="Privatt S.R."/>
            <person name="Schneider S.L."/>
            <person name="Sharp S."/>
            <person name="Smith T.C."/>
            <person name="Stanton J.D."/>
            <person name="Ullery H.E."/>
            <person name="Wilson R.J."/>
            <person name="Serrano M.G."/>
            <person name="Buck G."/>
            <person name="Lee V."/>
            <person name="Wang Y."/>
            <person name="Carvalho R."/>
            <person name="Voegtly L."/>
            <person name="Shi R."/>
            <person name="Duckworth R."/>
            <person name="Johnson A."/>
            <person name="Loviza R."/>
            <person name="Walstead R."/>
            <person name="Shah Z."/>
            <person name="Kiflezghi M."/>
            <person name="Wade K."/>
            <person name="Ball S.L."/>
            <person name="Bradley K.W."/>
            <person name="Asai D.J."/>
            <person name="Bowman C.A."/>
            <person name="Russell D.A."/>
            <person name="Pope W.H."/>
            <person name="Jacobs-Sera D."/>
            <person name="Hendrix R.W."/>
            <person name="Hatfull G.F."/>
        </authorList>
    </citation>
    <scope>NUCLEOTIDE SEQUENCE</scope>
</reference>
<dbReference type="PANTHER" id="PTHR47176:SF1">
    <property type="entry name" value="OS04G0577500 PROTEIN"/>
    <property type="match status" value="1"/>
</dbReference>
<dbReference type="PANTHER" id="PTHR47176">
    <property type="entry name" value="OSJNBA0020J04.13 PROTEIN"/>
    <property type="match status" value="1"/>
</dbReference>
<proteinExistence type="predicted"/>